<dbReference type="AlphaFoldDB" id="X0W4T3"/>
<sequence>RDHFVSFLNDELQQIEGIERTQTFMMLKMHKLSYRWGEARPPGFAQKYFEYNGEGE</sequence>
<comment type="caution">
    <text evidence="1">The sequence shown here is derived from an EMBL/GenBank/DDBJ whole genome shotgun (WGS) entry which is preliminary data.</text>
</comment>
<protein>
    <submittedName>
        <fullName evidence="1">Uncharacterized protein</fullName>
    </submittedName>
</protein>
<name>X0W4T3_9ZZZZ</name>
<feature type="non-terminal residue" evidence="1">
    <location>
        <position position="1"/>
    </location>
</feature>
<accession>X0W4T3</accession>
<reference evidence="1" key="1">
    <citation type="journal article" date="2014" name="Front. Microbiol.">
        <title>High frequency of phylogenetically diverse reductive dehalogenase-homologous genes in deep subseafloor sedimentary metagenomes.</title>
        <authorList>
            <person name="Kawai M."/>
            <person name="Futagami T."/>
            <person name="Toyoda A."/>
            <person name="Takaki Y."/>
            <person name="Nishi S."/>
            <person name="Hori S."/>
            <person name="Arai W."/>
            <person name="Tsubouchi T."/>
            <person name="Morono Y."/>
            <person name="Uchiyama I."/>
            <person name="Ito T."/>
            <person name="Fujiyama A."/>
            <person name="Inagaki F."/>
            <person name="Takami H."/>
        </authorList>
    </citation>
    <scope>NUCLEOTIDE SEQUENCE</scope>
    <source>
        <strain evidence="1">Expedition CK06-06</strain>
    </source>
</reference>
<dbReference type="EMBL" id="BARS01025749">
    <property type="protein sequence ID" value="GAG07726.1"/>
    <property type="molecule type" value="Genomic_DNA"/>
</dbReference>
<gene>
    <name evidence="1" type="ORF">S01H1_40651</name>
</gene>
<evidence type="ECO:0000313" key="1">
    <source>
        <dbReference type="EMBL" id="GAG07726.1"/>
    </source>
</evidence>
<organism evidence="1">
    <name type="scientific">marine sediment metagenome</name>
    <dbReference type="NCBI Taxonomy" id="412755"/>
    <lineage>
        <taxon>unclassified sequences</taxon>
        <taxon>metagenomes</taxon>
        <taxon>ecological metagenomes</taxon>
    </lineage>
</organism>
<proteinExistence type="predicted"/>